<protein>
    <submittedName>
        <fullName evidence="5">FAD/NAD(P)-binding domain-containing protein</fullName>
    </submittedName>
</protein>
<evidence type="ECO:0000313" key="6">
    <source>
        <dbReference type="Proteomes" id="UP000070544"/>
    </source>
</evidence>
<organism evidence="5 6">
    <name type="scientific">Gonapodya prolifera (strain JEL478)</name>
    <name type="common">Monoblepharis prolifera</name>
    <dbReference type="NCBI Taxonomy" id="1344416"/>
    <lineage>
        <taxon>Eukaryota</taxon>
        <taxon>Fungi</taxon>
        <taxon>Fungi incertae sedis</taxon>
        <taxon>Chytridiomycota</taxon>
        <taxon>Chytridiomycota incertae sedis</taxon>
        <taxon>Monoblepharidomycetes</taxon>
        <taxon>Monoblepharidales</taxon>
        <taxon>Gonapodyaceae</taxon>
        <taxon>Gonapodya</taxon>
    </lineage>
</organism>
<dbReference type="Proteomes" id="UP000070544">
    <property type="component" value="Unassembled WGS sequence"/>
</dbReference>
<dbReference type="GO" id="GO:0050660">
    <property type="term" value="F:flavin adenine dinucleotide binding"/>
    <property type="evidence" value="ECO:0007669"/>
    <property type="project" value="InterPro"/>
</dbReference>
<dbReference type="InterPro" id="IPR020946">
    <property type="entry name" value="Flavin_mOase-like"/>
</dbReference>
<gene>
    <name evidence="5" type="ORF">M427DRAFT_217691</name>
</gene>
<dbReference type="PANTHER" id="PTHR42877">
    <property type="entry name" value="L-ORNITHINE N(5)-MONOOXYGENASE-RELATED"/>
    <property type="match status" value="1"/>
</dbReference>
<dbReference type="STRING" id="1344416.A0A138ZYX2"/>
<dbReference type="AlphaFoldDB" id="A0A138ZYX2"/>
<dbReference type="SUPFAM" id="SSF51905">
    <property type="entry name" value="FAD/NAD(P)-binding domain"/>
    <property type="match status" value="2"/>
</dbReference>
<sequence length="578" mass="66300">MTSTTESTTSHPKVLIIGGGAGGIAAAVNLKHRMNIHDFVMLEKTDALGGTWRNQVYPGCACDIPAPFYSFSFELYPHWSRDYPPQQELCTYMDFVADKYDIRKHIQFGVEVQELRWLNDDQVWEYTYRKLDITPGKKKLQWDPKQSVIAEGLKGRANVVLNFSGPFNWPYTPDYPGQERFSGKFIHTAYFDHSIDLTDKKVAIVGSGPTAIQIAPEIVHKTKHLTMYQRTPNWIAQLDNDPYPRELREKFVRDPSAVKARRQMLMDQTEKMWGAIGIAGSRSALRFQQRCIDYMQSVVKNKDLWPHLTPDYPIGCKRIMWDCNFLALNNRSDFDMVFGPIQRVTERGMVHKDKVTGEEVEREYDVIIWATGWGSFSFGRTFPTYGATGQELYEYWKMKGTPIGFMGAMVSNYPNLMVAAGPYGNVWTSFIELIEERVDFACRWIQLMCTNNIQSFAPSEEAEARWERRCREGVKPTPYAGKCVSYYKFSWDSGFGASGKQEEQNGFLNVGFFPGLPIELRMAVEEFKVEDFVLSYRKNGLFELPPPPPAASPLRLNRMYPSANIKRTSVTWQATSHL</sequence>
<dbReference type="EMBL" id="KQ965855">
    <property type="protein sequence ID" value="KXS09681.1"/>
    <property type="molecule type" value="Genomic_DNA"/>
</dbReference>
<keyword evidence="4" id="KW-0560">Oxidoreductase</keyword>
<evidence type="ECO:0000313" key="5">
    <source>
        <dbReference type="EMBL" id="KXS09681.1"/>
    </source>
</evidence>
<accession>A0A138ZYX2</accession>
<keyword evidence="3" id="KW-0274">FAD</keyword>
<keyword evidence="2" id="KW-0285">Flavoprotein</keyword>
<dbReference type="GO" id="GO:0004499">
    <property type="term" value="F:N,N-dimethylaniline monooxygenase activity"/>
    <property type="evidence" value="ECO:0007669"/>
    <property type="project" value="InterPro"/>
</dbReference>
<evidence type="ECO:0000256" key="2">
    <source>
        <dbReference type="ARBA" id="ARBA00022630"/>
    </source>
</evidence>
<evidence type="ECO:0000256" key="1">
    <source>
        <dbReference type="ARBA" id="ARBA00010139"/>
    </source>
</evidence>
<dbReference type="Pfam" id="PF00743">
    <property type="entry name" value="FMO-like"/>
    <property type="match status" value="1"/>
</dbReference>
<dbReference type="Gene3D" id="3.50.50.60">
    <property type="entry name" value="FAD/NAD(P)-binding domain"/>
    <property type="match status" value="2"/>
</dbReference>
<dbReference type="OMA" id="KELIWEM"/>
<reference evidence="5 6" key="1">
    <citation type="journal article" date="2015" name="Genome Biol. Evol.">
        <title>Phylogenomic analyses indicate that early fungi evolved digesting cell walls of algal ancestors of land plants.</title>
        <authorList>
            <person name="Chang Y."/>
            <person name="Wang S."/>
            <person name="Sekimoto S."/>
            <person name="Aerts A.L."/>
            <person name="Choi C."/>
            <person name="Clum A."/>
            <person name="LaButti K.M."/>
            <person name="Lindquist E.A."/>
            <person name="Yee Ngan C."/>
            <person name="Ohm R.A."/>
            <person name="Salamov A.A."/>
            <person name="Grigoriev I.V."/>
            <person name="Spatafora J.W."/>
            <person name="Berbee M.L."/>
        </authorList>
    </citation>
    <scope>NUCLEOTIDE SEQUENCE [LARGE SCALE GENOMIC DNA]</scope>
    <source>
        <strain evidence="5 6">JEL478</strain>
    </source>
</reference>
<evidence type="ECO:0000256" key="4">
    <source>
        <dbReference type="ARBA" id="ARBA00023002"/>
    </source>
</evidence>
<dbReference type="OrthoDB" id="74360at2759"/>
<dbReference type="PRINTS" id="PR00368">
    <property type="entry name" value="FADPNR"/>
</dbReference>
<dbReference type="GO" id="GO:0050661">
    <property type="term" value="F:NADP binding"/>
    <property type="evidence" value="ECO:0007669"/>
    <property type="project" value="InterPro"/>
</dbReference>
<name>A0A138ZYX2_GONPJ</name>
<dbReference type="InterPro" id="IPR051209">
    <property type="entry name" value="FAD-bind_Monooxygenase_sf"/>
</dbReference>
<evidence type="ECO:0000256" key="3">
    <source>
        <dbReference type="ARBA" id="ARBA00022827"/>
    </source>
</evidence>
<proteinExistence type="inferred from homology"/>
<dbReference type="PANTHER" id="PTHR42877:SF4">
    <property type="entry name" value="FAD_NAD(P)-BINDING DOMAIN-CONTAINING PROTEIN-RELATED"/>
    <property type="match status" value="1"/>
</dbReference>
<comment type="similarity">
    <text evidence="1">Belongs to the FAD-binding monooxygenase family.</text>
</comment>
<dbReference type="InterPro" id="IPR036188">
    <property type="entry name" value="FAD/NAD-bd_sf"/>
</dbReference>
<keyword evidence="6" id="KW-1185">Reference proteome</keyword>